<sequence>MTPPLSIAASVHQPGAMPGDPLPYAGPDSFTFVRVVIRDDAGHRGEGVTGRFLAAEVAHFLNHAVSAAIADGAPADPAALMRRFNPRGMTGVVVSALSALEIALTDLEARRQGISVAALLGGARPGAPVHVTCGFPALDTDALVTACAREVEAGARGVKVLIAAKGRSVAEDVARLRAVRAAIGDAELIADANCGMDEETARDFMRAAADLDLTWLEEPVHGNDRHALARLAAQDVMPIGAGQMEGSLDRFRLLAEAGVRVLQPNAVFAGGFAAAIAAARAGAAQGCAISPAAGWDTVNLHWMCGALGDGAVELHRAHDRIARLLLGRPPQATQGKLRVPDAPGLGFAPDEDALAACRVPAPGETGKTPNRRPEP</sequence>
<dbReference type="InterPro" id="IPR036849">
    <property type="entry name" value="Enolase-like_C_sf"/>
</dbReference>
<dbReference type="SUPFAM" id="SSF51604">
    <property type="entry name" value="Enolase C-terminal domain-like"/>
    <property type="match status" value="1"/>
</dbReference>
<dbReference type="InterPro" id="IPR029065">
    <property type="entry name" value="Enolase_C-like"/>
</dbReference>
<dbReference type="STRING" id="1379903.ATO8_16280"/>
<dbReference type="InterPro" id="IPR018110">
    <property type="entry name" value="Mandel_Rmase/mucon_lact_enz_CS"/>
</dbReference>
<dbReference type="Proteomes" id="UP000019063">
    <property type="component" value="Unassembled WGS sequence"/>
</dbReference>
<dbReference type="Pfam" id="PF13378">
    <property type="entry name" value="MR_MLE_C"/>
    <property type="match status" value="1"/>
</dbReference>
<dbReference type="SUPFAM" id="SSF54826">
    <property type="entry name" value="Enolase N-terminal domain-like"/>
    <property type="match status" value="1"/>
</dbReference>
<dbReference type="eggNOG" id="COG4948">
    <property type="taxonomic scope" value="Bacteria"/>
</dbReference>
<evidence type="ECO:0000313" key="6">
    <source>
        <dbReference type="EMBL" id="ETW11489.1"/>
    </source>
</evidence>
<dbReference type="GO" id="GO:0016836">
    <property type="term" value="F:hydro-lyase activity"/>
    <property type="evidence" value="ECO:0007669"/>
    <property type="project" value="TreeGrafter"/>
</dbReference>
<dbReference type="AlphaFoldDB" id="W4HFL6"/>
<reference evidence="6 7" key="1">
    <citation type="journal article" date="2014" name="Antonie Van Leeuwenhoek">
        <title>Roseivivax atlanticus sp. nov., isolated from surface seawater of the Atlantic Ocean.</title>
        <authorList>
            <person name="Li G."/>
            <person name="Lai Q."/>
            <person name="Liu X."/>
            <person name="Sun F."/>
            <person name="Shao Z."/>
        </authorList>
    </citation>
    <scope>NUCLEOTIDE SEQUENCE [LARGE SCALE GENOMIC DNA]</scope>
    <source>
        <strain evidence="6 7">22II-s10s</strain>
    </source>
</reference>
<dbReference type="SMART" id="SM00922">
    <property type="entry name" value="MR_MLE"/>
    <property type="match status" value="1"/>
</dbReference>
<evidence type="ECO:0000259" key="5">
    <source>
        <dbReference type="SMART" id="SM00922"/>
    </source>
</evidence>
<comment type="caution">
    <text evidence="6">The sequence shown here is derived from an EMBL/GenBank/DDBJ whole genome shotgun (WGS) entry which is preliminary data.</text>
</comment>
<protein>
    <submittedName>
        <fullName evidence="6">Mandelate racemase/muconate lactonizing protein</fullName>
    </submittedName>
</protein>
<dbReference type="PANTHER" id="PTHR13794:SF58">
    <property type="entry name" value="MITOCHONDRIAL ENOLASE SUPERFAMILY MEMBER 1"/>
    <property type="match status" value="1"/>
</dbReference>
<evidence type="ECO:0000256" key="1">
    <source>
        <dbReference type="ARBA" id="ARBA00001946"/>
    </source>
</evidence>
<organism evidence="6 7">
    <name type="scientific">Roseivivax marinus</name>
    <dbReference type="NCBI Taxonomy" id="1379903"/>
    <lineage>
        <taxon>Bacteria</taxon>
        <taxon>Pseudomonadati</taxon>
        <taxon>Pseudomonadota</taxon>
        <taxon>Alphaproteobacteria</taxon>
        <taxon>Rhodobacterales</taxon>
        <taxon>Roseobacteraceae</taxon>
        <taxon>Roseivivax</taxon>
    </lineage>
</organism>
<dbReference type="Gene3D" id="3.30.390.10">
    <property type="entry name" value="Enolase-like, N-terminal domain"/>
    <property type="match status" value="1"/>
</dbReference>
<dbReference type="PANTHER" id="PTHR13794">
    <property type="entry name" value="ENOLASE SUPERFAMILY, MANDELATE RACEMASE"/>
    <property type="match status" value="1"/>
</dbReference>
<keyword evidence="2" id="KW-0479">Metal-binding</keyword>
<dbReference type="PROSITE" id="PS00908">
    <property type="entry name" value="MR_MLE_1"/>
    <property type="match status" value="1"/>
</dbReference>
<name>W4HFL6_9RHOB</name>
<dbReference type="InterPro" id="IPR013342">
    <property type="entry name" value="Mandelate_racemase_C"/>
</dbReference>
<evidence type="ECO:0000256" key="4">
    <source>
        <dbReference type="SAM" id="MobiDB-lite"/>
    </source>
</evidence>
<dbReference type="RefSeq" id="WP_051487832.1">
    <property type="nucleotide sequence ID" value="NZ_AQQW01000011.1"/>
</dbReference>
<comment type="cofactor">
    <cofactor evidence="1">
        <name>Mg(2+)</name>
        <dbReference type="ChEBI" id="CHEBI:18420"/>
    </cofactor>
</comment>
<dbReference type="SFLD" id="SFLDS00001">
    <property type="entry name" value="Enolase"/>
    <property type="match status" value="1"/>
</dbReference>
<evidence type="ECO:0000256" key="2">
    <source>
        <dbReference type="ARBA" id="ARBA00022723"/>
    </source>
</evidence>
<dbReference type="EMBL" id="AQQW01000011">
    <property type="protein sequence ID" value="ETW11489.1"/>
    <property type="molecule type" value="Genomic_DNA"/>
</dbReference>
<feature type="domain" description="Mandelate racemase/muconate lactonizing enzyme C-terminal" evidence="5">
    <location>
        <begin position="140"/>
        <end position="238"/>
    </location>
</feature>
<dbReference type="InterPro" id="IPR046945">
    <property type="entry name" value="RHMD-like"/>
</dbReference>
<proteinExistence type="predicted"/>
<dbReference type="Gene3D" id="3.20.20.120">
    <property type="entry name" value="Enolase-like C-terminal domain"/>
    <property type="match status" value="1"/>
</dbReference>
<dbReference type="GO" id="GO:0016052">
    <property type="term" value="P:carbohydrate catabolic process"/>
    <property type="evidence" value="ECO:0007669"/>
    <property type="project" value="TreeGrafter"/>
</dbReference>
<keyword evidence="3" id="KW-0460">Magnesium</keyword>
<dbReference type="Pfam" id="PF02746">
    <property type="entry name" value="MR_MLE_N"/>
    <property type="match status" value="1"/>
</dbReference>
<dbReference type="GO" id="GO:0009063">
    <property type="term" value="P:amino acid catabolic process"/>
    <property type="evidence" value="ECO:0007669"/>
    <property type="project" value="InterPro"/>
</dbReference>
<evidence type="ECO:0000256" key="3">
    <source>
        <dbReference type="ARBA" id="ARBA00022842"/>
    </source>
</evidence>
<feature type="region of interest" description="Disordered" evidence="4">
    <location>
        <begin position="1"/>
        <end position="20"/>
    </location>
</feature>
<dbReference type="InterPro" id="IPR013341">
    <property type="entry name" value="Mandelate_racemase_N_dom"/>
</dbReference>
<evidence type="ECO:0000313" key="7">
    <source>
        <dbReference type="Proteomes" id="UP000019063"/>
    </source>
</evidence>
<accession>W4HFL6</accession>
<gene>
    <name evidence="6" type="ORF">ATO8_16280</name>
</gene>
<dbReference type="GO" id="GO:0000287">
    <property type="term" value="F:magnesium ion binding"/>
    <property type="evidence" value="ECO:0007669"/>
    <property type="project" value="TreeGrafter"/>
</dbReference>
<keyword evidence="7" id="KW-1185">Reference proteome</keyword>
<dbReference type="InterPro" id="IPR029017">
    <property type="entry name" value="Enolase-like_N"/>
</dbReference>